<accession>A0ABQ9GQX6</accession>
<feature type="compositionally biased region" description="Basic and acidic residues" evidence="1">
    <location>
        <begin position="13"/>
        <end position="27"/>
    </location>
</feature>
<name>A0ABQ9GQX6_9NEOP</name>
<feature type="region of interest" description="Disordered" evidence="1">
    <location>
        <begin position="1"/>
        <end position="66"/>
    </location>
</feature>
<dbReference type="EMBL" id="JARBHB010000010">
    <property type="protein sequence ID" value="KAJ8874417.1"/>
    <property type="molecule type" value="Genomic_DNA"/>
</dbReference>
<sequence>MSAKRGVNGAAKENARVAKTEDPEGRSDVWSSAGMQGHGKGEIPEKTCRPAASSNTIPTCENPGATPPGIDFSSPWWRKCTSHCATAAAIPKDSSHTRSVTCLQ</sequence>
<evidence type="ECO:0000256" key="1">
    <source>
        <dbReference type="SAM" id="MobiDB-lite"/>
    </source>
</evidence>
<dbReference type="Proteomes" id="UP001159363">
    <property type="component" value="Chromosome 9"/>
</dbReference>
<gene>
    <name evidence="2" type="ORF">PR048_025266</name>
</gene>
<comment type="caution">
    <text evidence="2">The sequence shown here is derived from an EMBL/GenBank/DDBJ whole genome shotgun (WGS) entry which is preliminary data.</text>
</comment>
<keyword evidence="3" id="KW-1185">Reference proteome</keyword>
<protein>
    <submittedName>
        <fullName evidence="2">Uncharacterized protein</fullName>
    </submittedName>
</protein>
<reference evidence="2 3" key="1">
    <citation type="submission" date="2023-02" db="EMBL/GenBank/DDBJ databases">
        <title>LHISI_Scaffold_Assembly.</title>
        <authorList>
            <person name="Stuart O.P."/>
            <person name="Cleave R."/>
            <person name="Magrath M.J.L."/>
            <person name="Mikheyev A.S."/>
        </authorList>
    </citation>
    <scope>NUCLEOTIDE SEQUENCE [LARGE SCALE GENOMIC DNA]</scope>
    <source>
        <strain evidence="2">Daus_M_001</strain>
        <tissue evidence="2">Leg muscle</tissue>
    </source>
</reference>
<organism evidence="2 3">
    <name type="scientific">Dryococelus australis</name>
    <dbReference type="NCBI Taxonomy" id="614101"/>
    <lineage>
        <taxon>Eukaryota</taxon>
        <taxon>Metazoa</taxon>
        <taxon>Ecdysozoa</taxon>
        <taxon>Arthropoda</taxon>
        <taxon>Hexapoda</taxon>
        <taxon>Insecta</taxon>
        <taxon>Pterygota</taxon>
        <taxon>Neoptera</taxon>
        <taxon>Polyneoptera</taxon>
        <taxon>Phasmatodea</taxon>
        <taxon>Verophasmatodea</taxon>
        <taxon>Anareolatae</taxon>
        <taxon>Phasmatidae</taxon>
        <taxon>Eurycanthinae</taxon>
        <taxon>Dryococelus</taxon>
    </lineage>
</organism>
<proteinExistence type="predicted"/>
<evidence type="ECO:0000313" key="2">
    <source>
        <dbReference type="EMBL" id="KAJ8874417.1"/>
    </source>
</evidence>
<feature type="compositionally biased region" description="Basic and acidic residues" evidence="1">
    <location>
        <begin position="39"/>
        <end position="48"/>
    </location>
</feature>
<evidence type="ECO:0000313" key="3">
    <source>
        <dbReference type="Proteomes" id="UP001159363"/>
    </source>
</evidence>